<dbReference type="SMART" id="SM01161">
    <property type="entry name" value="DUF1767"/>
    <property type="match status" value="1"/>
</dbReference>
<evidence type="ECO:0000313" key="6">
    <source>
        <dbReference type="EMBL" id="KAK4496883.1"/>
    </source>
</evidence>
<sequence length="235" mass="25759">MPGDGQHMTADISRALAAKHIPPTPEWMHAFAQSIRPNTPIQALQRTAEFRLLGTDIVTSLQASSQTTFPSGITNPNVKELRIPGPVPVQVLDIEDIGRSRWSQVEAIEMEERGETRKGHEVIRVVPDEEDNSDPNPPPTNSNSPSGPHKLLLQDAKGNKVYAFELEAVEGVNVSIAIGSKLVLKDLLVARGVVMLTARGTTILGGKVDAWDKKWREDRKKVLKEKAGWTENPTG</sequence>
<dbReference type="EMBL" id="JAXOVC010000009">
    <property type="protein sequence ID" value="KAK4496883.1"/>
    <property type="molecule type" value="Genomic_DNA"/>
</dbReference>
<dbReference type="InterPro" id="IPR013894">
    <property type="entry name" value="RMI1_OB"/>
</dbReference>
<dbReference type="Pfam" id="PF21000">
    <property type="entry name" value="RMI1_N_N"/>
    <property type="match status" value="1"/>
</dbReference>
<dbReference type="PANTHER" id="PTHR14790">
    <property type="entry name" value="RECQ-MEDIATED GENOME INSTABILITY PROTEIN 1 RMI1"/>
    <property type="match status" value="1"/>
</dbReference>
<name>A0ABR0E6J7_ZASCE</name>
<reference evidence="6 7" key="1">
    <citation type="journal article" date="2023" name="G3 (Bethesda)">
        <title>A chromosome-level genome assembly of Zasmidium syzygii isolated from banana leaves.</title>
        <authorList>
            <person name="van Westerhoven A.C."/>
            <person name="Mehrabi R."/>
            <person name="Talebi R."/>
            <person name="Steentjes M.B.F."/>
            <person name="Corcolon B."/>
            <person name="Chong P.A."/>
            <person name="Kema G.H.J."/>
            <person name="Seidl M.F."/>
        </authorList>
    </citation>
    <scope>NUCLEOTIDE SEQUENCE [LARGE SCALE GENOMIC DNA]</scope>
    <source>
        <strain evidence="6 7">P124</strain>
    </source>
</reference>
<feature type="domain" description="RecQ mediated genome instability protein 1 OB-fold" evidence="4">
    <location>
        <begin position="69"/>
        <end position="219"/>
    </location>
</feature>
<comment type="similarity">
    <text evidence="1">Belongs to the RMI1 family.</text>
</comment>
<evidence type="ECO:0000259" key="5">
    <source>
        <dbReference type="Pfam" id="PF21000"/>
    </source>
</evidence>
<gene>
    <name evidence="6" type="ORF">PRZ48_011332</name>
</gene>
<dbReference type="PANTHER" id="PTHR14790:SF15">
    <property type="entry name" value="RECQ-MEDIATED GENOME INSTABILITY PROTEIN 1"/>
    <property type="match status" value="1"/>
</dbReference>
<dbReference type="Gene3D" id="2.40.50.770">
    <property type="entry name" value="RecQ-mediated genome instability protein Rmi1, C-terminal domain"/>
    <property type="match status" value="1"/>
</dbReference>
<proteinExistence type="inferred from homology"/>
<evidence type="ECO:0000256" key="3">
    <source>
        <dbReference type="SAM" id="MobiDB-lite"/>
    </source>
</evidence>
<organism evidence="6 7">
    <name type="scientific">Zasmidium cellare</name>
    <name type="common">Wine cellar mold</name>
    <name type="synonym">Racodium cellare</name>
    <dbReference type="NCBI Taxonomy" id="395010"/>
    <lineage>
        <taxon>Eukaryota</taxon>
        <taxon>Fungi</taxon>
        <taxon>Dikarya</taxon>
        <taxon>Ascomycota</taxon>
        <taxon>Pezizomycotina</taxon>
        <taxon>Dothideomycetes</taxon>
        <taxon>Dothideomycetidae</taxon>
        <taxon>Mycosphaerellales</taxon>
        <taxon>Mycosphaerellaceae</taxon>
        <taxon>Zasmidium</taxon>
    </lineage>
</organism>
<comment type="caution">
    <text evidence="6">The sequence shown here is derived from an EMBL/GenBank/DDBJ whole genome shotgun (WGS) entry which is preliminary data.</text>
</comment>
<protein>
    <recommendedName>
        <fullName evidence="2">RecQ-mediated genome instability protein 1</fullName>
    </recommendedName>
</protein>
<evidence type="ECO:0000313" key="7">
    <source>
        <dbReference type="Proteomes" id="UP001305779"/>
    </source>
</evidence>
<accession>A0ABR0E6J7</accession>
<dbReference type="Proteomes" id="UP001305779">
    <property type="component" value="Unassembled WGS sequence"/>
</dbReference>
<dbReference type="InterPro" id="IPR049363">
    <property type="entry name" value="RMI1_N"/>
</dbReference>
<dbReference type="Pfam" id="PF08585">
    <property type="entry name" value="RMI1_N_C"/>
    <property type="match status" value="1"/>
</dbReference>
<evidence type="ECO:0000256" key="2">
    <source>
        <dbReference type="ARBA" id="ARBA00018987"/>
    </source>
</evidence>
<keyword evidence="7" id="KW-1185">Reference proteome</keyword>
<evidence type="ECO:0000256" key="1">
    <source>
        <dbReference type="ARBA" id="ARBA00006395"/>
    </source>
</evidence>
<feature type="region of interest" description="Disordered" evidence="3">
    <location>
        <begin position="127"/>
        <end position="150"/>
    </location>
</feature>
<feature type="domain" description="RMI1 N-terminal" evidence="5">
    <location>
        <begin position="16"/>
        <end position="60"/>
    </location>
</feature>
<dbReference type="InterPro" id="IPR042470">
    <property type="entry name" value="RMI1_N_C_sf"/>
</dbReference>
<evidence type="ECO:0000259" key="4">
    <source>
        <dbReference type="Pfam" id="PF08585"/>
    </source>
</evidence>